<dbReference type="Gene3D" id="3.40.91.90">
    <property type="entry name" value="Influenza RNA-dependent RNA polymerase subunit PA, endonuclease domain"/>
    <property type="match status" value="1"/>
</dbReference>
<proteinExistence type="predicted"/>
<dbReference type="InterPro" id="IPR038372">
    <property type="entry name" value="PA/PA-X_sf"/>
</dbReference>
<sequence>MDFRTKYEILCTKGQLYPEDFVEKMGQESGHWDSDNWFQRETSLRHDMVCLLLCNTEPLLFRGFQDIDEVMEPAAKKQKFDENLSDIISSSSSGSVKQVLKSSDFVDMGEDNVYRYILLEGRSNTIQIQNRICSLYNIPVLSKQYDIFDRKEVKFCEVKVTLDREKSVFEYTSYLDDEKYTCLMHVNPDTMEHYSIGKEDPFPGLGKAISFLIKRKTLMASIDVQESEVDPTEDMVCEIFKSCRFNKSKCEWVDTFWRLRNIPLLPCDKNPDIPVQVKPINQKELKELIEDTTIRNAEFMQYKGKLLPDQYTSCILTTQETDCEILNDLFRDREFFDERLTWTLNRWRQEQNTFKLVDGKVVKEMPIALRQDLGIQMKKTIRRDNDENLVQPEYEEPVKKRYANWMSNLIKDFSLEEENALSFFVELNEEEFPTDHPIAKISQQIVNKIFSEFSTSILASFCSKVKNFYSRIGGAYLKRGGKSDKRPAVVIFPLYASGHKEGSPVRKVTGFVLRGPQHAKKSTDRIPFITVEMLGNTVKSRNYQLFIKKMTIIEDSLGTNWCYRVNSVQKDDPSYLTFIIDSIYLTANMIGEMTFANTNLNNTRITEVAFSLIEDCREWLLERMAESVLMAVLGNSQEEGLLAGLRKVFMLKLNWHRGEVAWGSDIKGFAESINECLVDQPLALYFAKHFRDILE</sequence>
<protein>
    <submittedName>
        <fullName evidence="1">Polymerase PA</fullName>
    </submittedName>
</protein>
<evidence type="ECO:0000313" key="1">
    <source>
        <dbReference type="EMBL" id="QYW05797.1"/>
    </source>
</evidence>
<dbReference type="InterPro" id="IPR001009">
    <property type="entry name" value="PA/PA-X"/>
</dbReference>
<name>A0A8G0VV00_9ORTO</name>
<dbReference type="EMBL" id="MZ600205">
    <property type="protein sequence ID" value="QYW05797.1"/>
    <property type="molecule type" value="Viral_cRNA"/>
</dbReference>
<organism evidence="1">
    <name type="scientific">Orthomyxoviridae sp</name>
    <dbReference type="NCBI Taxonomy" id="1955168"/>
    <lineage>
        <taxon>Viruses</taxon>
        <taxon>Riboviria</taxon>
        <taxon>Orthornavirae</taxon>
        <taxon>Negarnaviricota</taxon>
        <taxon>Polyploviricotina</taxon>
        <taxon>Insthoviricetes</taxon>
        <taxon>Articulavirales</taxon>
        <taxon>Orthomyxoviridae</taxon>
    </lineage>
</organism>
<dbReference type="GO" id="GO:0003723">
    <property type="term" value="F:RNA binding"/>
    <property type="evidence" value="ECO:0007669"/>
    <property type="project" value="InterPro"/>
</dbReference>
<reference evidence="1" key="1">
    <citation type="submission" date="2021-06" db="EMBL/GenBank/DDBJ databases">
        <title>Virome of bat-infesting arthropods: highly divergent viruses in different vectors.</title>
        <authorList>
            <person name="Xu Z."/>
            <person name="Chen X."/>
            <person name="Shi M."/>
            <person name="Guodong L."/>
        </authorList>
    </citation>
    <scope>NUCLEOTIDE SEQUENCE</scope>
    <source>
        <strain evidence="1">L6</strain>
    </source>
</reference>
<dbReference type="Pfam" id="PF00603">
    <property type="entry name" value="Flu_PA"/>
    <property type="match status" value="1"/>
</dbReference>
<accession>A0A8G0VV00</accession>
<dbReference type="GO" id="GO:0039694">
    <property type="term" value="P:viral RNA genome replication"/>
    <property type="evidence" value="ECO:0007669"/>
    <property type="project" value="InterPro"/>
</dbReference>